<dbReference type="Gene3D" id="3.60.15.10">
    <property type="entry name" value="Ribonuclease Z/Hydroxyacylglutathione hydrolase-like"/>
    <property type="match status" value="2"/>
</dbReference>
<sequence length="718" mass="82034">MCITIFGNGAMGQPRCIGIFTEFKGFLFNCGEGVGRFCKEYETPTYLIKHLFVTQNSWRNISGFADIYLSNYTMNVCKMSIYGPPGIEYFDEICKAHHNSLKLRRRSSYNDENMEVVGIPIKSSVSHYRGNTDTIFSYACKVSFQKFGNLNPDKCYELKVPVGPHLINLKSGEDVTLPSGRVIYSADILDPSCPAMTMLVVDCPSHDFLDPFVNEEQFRQYQCPMDGADEVSYVFHFSPPHIIKSLKYQRWMQRFHPNVHHYILNSSNSSLSSEAVTKSQNLLHQFHPEIFKLLPKDKAEPLPLNLSSKIFYTPPMFQIHLRPERKLSCDNVLKPNFEDCDTFLTESPGFSKELTKLKNLISTKTCIKGSEYPEVIFLGTGSATSSAIRNVSAILVNLNPDNSILLDCGEGTFMQLVRYFGKSNVASILRKISCIFITHRHIDHFLGLFEIIKARIEAFENSHIHYKQLALILPSEIRLRFFRYCEIYENLKPAVRIFSCRKLVSEGDDHIFISNFLRDTRLLTVPVKHCSDAYGIVLQQGSDWKITYSGDTAPCQTLIDAGKDSTLLIHEASIEDNLLSEATQKLHSTPAQVIDVAEQMNAQHVIMTHFSKRYLAGPSFEEGHRMNVGYSFDFMKVRLNELPVLPLFVPALKCLFQENLESFSEISSTLANTENIFEDFCEQLKIISSFYIVYMCIMKYKIFLLQNLNTFKFIAFQL</sequence>
<dbReference type="CDD" id="cd07718">
    <property type="entry name" value="RNaseZ_ELAC1_ELAC2-C-term-like_MBL-fold"/>
    <property type="match status" value="1"/>
</dbReference>
<dbReference type="GO" id="GO:0046872">
    <property type="term" value="F:metal ion binding"/>
    <property type="evidence" value="ECO:0007669"/>
    <property type="project" value="UniProtKB-KW"/>
</dbReference>
<keyword evidence="8" id="KW-0255">Endonuclease</keyword>
<protein>
    <recommendedName>
        <fullName evidence="4">ribonuclease Z</fullName>
        <ecNumber evidence="4">3.1.26.11</ecNumber>
    </recommendedName>
</protein>
<comment type="similarity">
    <text evidence="3">Belongs to the RNase Z family.</text>
</comment>
<dbReference type="AlphaFoldDB" id="A0AAV4MUE7"/>
<evidence type="ECO:0000256" key="3">
    <source>
        <dbReference type="ARBA" id="ARBA00007823"/>
    </source>
</evidence>
<evidence type="ECO:0000256" key="7">
    <source>
        <dbReference type="ARBA" id="ARBA00022723"/>
    </source>
</evidence>
<evidence type="ECO:0000313" key="12">
    <source>
        <dbReference type="Proteomes" id="UP001054945"/>
    </source>
</evidence>
<dbReference type="PANTHER" id="PTHR12553">
    <property type="entry name" value="ZINC PHOSPHODIESTERASE ELAC PROTEIN 2"/>
    <property type="match status" value="1"/>
</dbReference>
<dbReference type="SUPFAM" id="SSF56281">
    <property type="entry name" value="Metallo-hydrolase/oxidoreductase"/>
    <property type="match status" value="2"/>
</dbReference>
<dbReference type="GO" id="GO:0042781">
    <property type="term" value="F:3'-tRNA processing endoribonuclease activity"/>
    <property type="evidence" value="ECO:0007669"/>
    <property type="project" value="UniProtKB-EC"/>
</dbReference>
<dbReference type="EMBL" id="BPLR01020219">
    <property type="protein sequence ID" value="GIX76044.1"/>
    <property type="molecule type" value="Genomic_DNA"/>
</dbReference>
<dbReference type="PANTHER" id="PTHR12553:SF49">
    <property type="entry name" value="ZINC PHOSPHODIESTERASE ELAC PROTEIN 2"/>
    <property type="match status" value="1"/>
</dbReference>
<name>A0AAV4MUE7_CAEEX</name>
<evidence type="ECO:0000256" key="8">
    <source>
        <dbReference type="ARBA" id="ARBA00022759"/>
    </source>
</evidence>
<organism evidence="11 12">
    <name type="scientific">Caerostris extrusa</name>
    <name type="common">Bark spider</name>
    <name type="synonym">Caerostris bankana</name>
    <dbReference type="NCBI Taxonomy" id="172846"/>
    <lineage>
        <taxon>Eukaryota</taxon>
        <taxon>Metazoa</taxon>
        <taxon>Ecdysozoa</taxon>
        <taxon>Arthropoda</taxon>
        <taxon>Chelicerata</taxon>
        <taxon>Arachnida</taxon>
        <taxon>Araneae</taxon>
        <taxon>Araneomorphae</taxon>
        <taxon>Entelegynae</taxon>
        <taxon>Araneoidea</taxon>
        <taxon>Araneidae</taxon>
        <taxon>Caerostris</taxon>
    </lineage>
</organism>
<comment type="cofactor">
    <cofactor evidence="2">
        <name>Zn(2+)</name>
        <dbReference type="ChEBI" id="CHEBI:29105"/>
    </cofactor>
</comment>
<keyword evidence="10" id="KW-0862">Zinc</keyword>
<keyword evidence="6" id="KW-0540">Nuclease</keyword>
<dbReference type="Proteomes" id="UP001054945">
    <property type="component" value="Unassembled WGS sequence"/>
</dbReference>
<keyword evidence="7" id="KW-0479">Metal-binding</keyword>
<comment type="catalytic activity">
    <reaction evidence="1">
        <text>Endonucleolytic cleavage of RNA, removing extra 3' nucleotides from tRNA precursor, generating 3' termini of tRNAs. A 3'-hydroxy group is left at the tRNA terminus and a 5'-phosphoryl group is left at the trailer molecule.</text>
        <dbReference type="EC" id="3.1.26.11"/>
    </reaction>
</comment>
<keyword evidence="12" id="KW-1185">Reference proteome</keyword>
<evidence type="ECO:0000256" key="2">
    <source>
        <dbReference type="ARBA" id="ARBA00001947"/>
    </source>
</evidence>
<accession>A0AAV4MUE7</accession>
<evidence type="ECO:0000256" key="1">
    <source>
        <dbReference type="ARBA" id="ARBA00000402"/>
    </source>
</evidence>
<keyword evidence="5" id="KW-0819">tRNA processing</keyword>
<evidence type="ECO:0000256" key="5">
    <source>
        <dbReference type="ARBA" id="ARBA00022694"/>
    </source>
</evidence>
<evidence type="ECO:0000256" key="9">
    <source>
        <dbReference type="ARBA" id="ARBA00022801"/>
    </source>
</evidence>
<dbReference type="GO" id="GO:1990180">
    <property type="term" value="P:mitochondrial tRNA 3'-end processing"/>
    <property type="evidence" value="ECO:0007669"/>
    <property type="project" value="TreeGrafter"/>
</dbReference>
<evidence type="ECO:0000256" key="4">
    <source>
        <dbReference type="ARBA" id="ARBA00012477"/>
    </source>
</evidence>
<proteinExistence type="inferred from homology"/>
<dbReference type="Pfam" id="PF23023">
    <property type="entry name" value="Anti-Pycsar_Apyc1"/>
    <property type="match status" value="1"/>
</dbReference>
<evidence type="ECO:0000256" key="10">
    <source>
        <dbReference type="ARBA" id="ARBA00022833"/>
    </source>
</evidence>
<reference evidence="11 12" key="1">
    <citation type="submission" date="2021-06" db="EMBL/GenBank/DDBJ databases">
        <title>Caerostris extrusa draft genome.</title>
        <authorList>
            <person name="Kono N."/>
            <person name="Arakawa K."/>
        </authorList>
    </citation>
    <scope>NUCLEOTIDE SEQUENCE [LARGE SCALE GENOMIC DNA]</scope>
</reference>
<dbReference type="InterPro" id="IPR047151">
    <property type="entry name" value="RNZ2-like"/>
</dbReference>
<evidence type="ECO:0000256" key="6">
    <source>
        <dbReference type="ARBA" id="ARBA00022722"/>
    </source>
</evidence>
<dbReference type="EC" id="3.1.26.11" evidence="4"/>
<keyword evidence="9" id="KW-0378">Hydrolase</keyword>
<comment type="caution">
    <text evidence="11">The sequence shown here is derived from an EMBL/GenBank/DDBJ whole genome shotgun (WGS) entry which is preliminary data.</text>
</comment>
<evidence type="ECO:0000313" key="11">
    <source>
        <dbReference type="EMBL" id="GIX76044.1"/>
    </source>
</evidence>
<dbReference type="GO" id="GO:0005739">
    <property type="term" value="C:mitochondrion"/>
    <property type="evidence" value="ECO:0007669"/>
    <property type="project" value="TreeGrafter"/>
</dbReference>
<gene>
    <name evidence="11" type="primary">ELAC2</name>
    <name evidence="11" type="ORF">CEXT_654861</name>
</gene>
<dbReference type="InterPro" id="IPR036866">
    <property type="entry name" value="RibonucZ/Hydroxyglut_hydro"/>
</dbReference>